<evidence type="ECO:0000256" key="1">
    <source>
        <dbReference type="SAM" id="MobiDB-lite"/>
    </source>
</evidence>
<comment type="caution">
    <text evidence="2">The sequence shown here is derived from an EMBL/GenBank/DDBJ whole genome shotgun (WGS) entry which is preliminary data.</text>
</comment>
<proteinExistence type="predicted"/>
<gene>
    <name evidence="2" type="ORF">MNOR_LOCUS6171</name>
</gene>
<reference evidence="2 3" key="1">
    <citation type="submission" date="2024-05" db="EMBL/GenBank/DDBJ databases">
        <authorList>
            <person name="Wallberg A."/>
        </authorList>
    </citation>
    <scope>NUCLEOTIDE SEQUENCE [LARGE SCALE GENOMIC DNA]</scope>
</reference>
<dbReference type="Proteomes" id="UP001497623">
    <property type="component" value="Unassembled WGS sequence"/>
</dbReference>
<dbReference type="AlphaFoldDB" id="A0AAV2PY65"/>
<organism evidence="2 3">
    <name type="scientific">Meganyctiphanes norvegica</name>
    <name type="common">Northern krill</name>
    <name type="synonym">Thysanopoda norvegica</name>
    <dbReference type="NCBI Taxonomy" id="48144"/>
    <lineage>
        <taxon>Eukaryota</taxon>
        <taxon>Metazoa</taxon>
        <taxon>Ecdysozoa</taxon>
        <taxon>Arthropoda</taxon>
        <taxon>Crustacea</taxon>
        <taxon>Multicrustacea</taxon>
        <taxon>Malacostraca</taxon>
        <taxon>Eumalacostraca</taxon>
        <taxon>Eucarida</taxon>
        <taxon>Euphausiacea</taxon>
        <taxon>Euphausiidae</taxon>
        <taxon>Meganyctiphanes</taxon>
    </lineage>
</organism>
<accession>A0AAV2PY65</accession>
<protein>
    <submittedName>
        <fullName evidence="2">Uncharacterized protein</fullName>
    </submittedName>
</protein>
<sequence length="103" mass="11049">MSSSLVTLFRTYSIWRFGELLSNDSESLKNSGTSAREAPNPAKDFSDGDSSLSGRTSILLSKNGLLNKISLESEVPNALSISVFKVDIFFSGVSGDCKSLPPK</sequence>
<evidence type="ECO:0000313" key="2">
    <source>
        <dbReference type="EMBL" id="CAL4067085.1"/>
    </source>
</evidence>
<feature type="compositionally biased region" description="Polar residues" evidence="1">
    <location>
        <begin position="24"/>
        <end position="34"/>
    </location>
</feature>
<dbReference type="EMBL" id="CAXKWB010002510">
    <property type="protein sequence ID" value="CAL4067085.1"/>
    <property type="molecule type" value="Genomic_DNA"/>
</dbReference>
<keyword evidence="3" id="KW-1185">Reference proteome</keyword>
<name>A0AAV2PY65_MEGNR</name>
<evidence type="ECO:0000313" key="3">
    <source>
        <dbReference type="Proteomes" id="UP001497623"/>
    </source>
</evidence>
<feature type="region of interest" description="Disordered" evidence="1">
    <location>
        <begin position="24"/>
        <end position="52"/>
    </location>
</feature>